<protein>
    <recommendedName>
        <fullName evidence="4">C2H2-type domain-containing protein</fullName>
    </recommendedName>
</protein>
<organism evidence="2 3">
    <name type="scientific">Protomyces lactucae-debilis</name>
    <dbReference type="NCBI Taxonomy" id="2754530"/>
    <lineage>
        <taxon>Eukaryota</taxon>
        <taxon>Fungi</taxon>
        <taxon>Dikarya</taxon>
        <taxon>Ascomycota</taxon>
        <taxon>Taphrinomycotina</taxon>
        <taxon>Taphrinomycetes</taxon>
        <taxon>Taphrinales</taxon>
        <taxon>Protomycetaceae</taxon>
        <taxon>Protomyces</taxon>
    </lineage>
</organism>
<dbReference type="RefSeq" id="XP_040728109.1">
    <property type="nucleotide sequence ID" value="XM_040868387.1"/>
</dbReference>
<evidence type="ECO:0000313" key="3">
    <source>
        <dbReference type="Proteomes" id="UP000193685"/>
    </source>
</evidence>
<dbReference type="GeneID" id="63784986"/>
<evidence type="ECO:0008006" key="4">
    <source>
        <dbReference type="Google" id="ProtNLM"/>
    </source>
</evidence>
<comment type="caution">
    <text evidence="2">The sequence shown here is derived from an EMBL/GenBank/DDBJ whole genome shotgun (WGS) entry which is preliminary data.</text>
</comment>
<dbReference type="Proteomes" id="UP000193685">
    <property type="component" value="Unassembled WGS sequence"/>
</dbReference>
<evidence type="ECO:0000313" key="2">
    <source>
        <dbReference type="EMBL" id="ORY87614.1"/>
    </source>
</evidence>
<name>A0A1Y2FWD9_PROLT</name>
<keyword evidence="3" id="KW-1185">Reference proteome</keyword>
<dbReference type="OrthoDB" id="2152896at2759"/>
<feature type="region of interest" description="Disordered" evidence="1">
    <location>
        <begin position="1"/>
        <end position="82"/>
    </location>
</feature>
<dbReference type="EMBL" id="MCFI01000001">
    <property type="protein sequence ID" value="ORY87614.1"/>
    <property type="molecule type" value="Genomic_DNA"/>
</dbReference>
<dbReference type="AlphaFoldDB" id="A0A1Y2FWD9"/>
<sequence length="128" mass="13784">MSGHRPQTSTTITLTNSTRGSALRRASMTADRKHSFTTTLTPGGGSTGVHAEDAASATFAMPMQQQQPSRPSSAFQPYPQSLPVAMLGNGQVKRKSRRPSEAAPVLCSHCGKNYKHQQCLAKHLYAFP</sequence>
<evidence type="ECO:0000256" key="1">
    <source>
        <dbReference type="SAM" id="MobiDB-lite"/>
    </source>
</evidence>
<gene>
    <name evidence="2" type="ORF">BCR37DRAFT_375474</name>
</gene>
<feature type="compositionally biased region" description="Low complexity" evidence="1">
    <location>
        <begin position="8"/>
        <end position="21"/>
    </location>
</feature>
<proteinExistence type="predicted"/>
<reference evidence="2 3" key="1">
    <citation type="submission" date="2016-07" db="EMBL/GenBank/DDBJ databases">
        <title>Pervasive Adenine N6-methylation of Active Genes in Fungi.</title>
        <authorList>
            <consortium name="DOE Joint Genome Institute"/>
            <person name="Mondo S.J."/>
            <person name="Dannebaum R.O."/>
            <person name="Kuo R.C."/>
            <person name="Labutti K."/>
            <person name="Haridas S."/>
            <person name="Kuo A."/>
            <person name="Salamov A."/>
            <person name="Ahrendt S.R."/>
            <person name="Lipzen A."/>
            <person name="Sullivan W."/>
            <person name="Andreopoulos W.B."/>
            <person name="Clum A."/>
            <person name="Lindquist E."/>
            <person name="Daum C."/>
            <person name="Ramamoorthy G.K."/>
            <person name="Gryganskyi A."/>
            <person name="Culley D."/>
            <person name="Magnuson J.K."/>
            <person name="James T.Y."/>
            <person name="O'Malley M.A."/>
            <person name="Stajich J.E."/>
            <person name="Spatafora J.W."/>
            <person name="Visel A."/>
            <person name="Grigoriev I.V."/>
        </authorList>
    </citation>
    <scope>NUCLEOTIDE SEQUENCE [LARGE SCALE GENOMIC DNA]</scope>
    <source>
        <strain evidence="2 3">12-1054</strain>
    </source>
</reference>
<feature type="compositionally biased region" description="Low complexity" evidence="1">
    <location>
        <begin position="64"/>
        <end position="77"/>
    </location>
</feature>
<accession>A0A1Y2FWD9</accession>